<dbReference type="RefSeq" id="WP_048035768.1">
    <property type="nucleotide sequence ID" value="NZ_CP030117.1"/>
</dbReference>
<proteinExistence type="predicted"/>
<name>A0A2Z4MGB8_BREBE</name>
<dbReference type="InterPro" id="IPR040680">
    <property type="entry name" value="DUF5643"/>
</dbReference>
<gene>
    <name evidence="4" type="ORF">AB432_011235</name>
</gene>
<sequence>MRENEKKNASLFMIPAEIDQYIRRGMEQAKELRQNRRRNRWIRVGTSLVACLFLFVFIFSVRLSPAVAAYVSSIPGMEKIVDFLRDDKGLQKAAEHNLVQNIGASGSLDGVTFTIDQVLADEKRMLLFYTLKNDLPDKEVALHKIELFDQSGKEWEHGASWSGMGSEDPVIRNRIDIIINEATEIPDFMTAKVTLEIDHIKQDNPLSIDFVVDKSKYKTFEKKVYPVTKEVTVDGQRFTIEQIAVFPTQTEVSIRFDPANKKHLFDFDKLRLEDEKGQTFAFWGNGVPVRDNGENGKIYHLESIYFVEPEKLYLKTDGIRALDKDQLQIVIDAKTGTLTKVPNDRLKLTALRQVDDVVGMDFSLKVPPQDNHSHISLGYNMTDDLGNEYEYVQGSSSSATKDESIQNYSMLFKRKTNKGTPTSYSFPLSSYPERLQGTFSIEVK</sequence>
<evidence type="ECO:0000256" key="1">
    <source>
        <dbReference type="SAM" id="Phobius"/>
    </source>
</evidence>
<dbReference type="Pfam" id="PF13786">
    <property type="entry name" value="DUF4179"/>
    <property type="match status" value="1"/>
</dbReference>
<evidence type="ECO:0000259" key="3">
    <source>
        <dbReference type="Pfam" id="PF18705"/>
    </source>
</evidence>
<dbReference type="AlphaFoldDB" id="A0A2Z4MGB8"/>
<dbReference type="Gene3D" id="2.60.40.1630">
    <property type="entry name" value="bacillus anthracis domain"/>
    <property type="match status" value="1"/>
</dbReference>
<keyword evidence="1" id="KW-0812">Transmembrane</keyword>
<reference evidence="4 5" key="1">
    <citation type="journal article" date="2015" name="Genome Announc.">
        <title>Draft Genome Sequence of Brevibacillus brevis DZQ7, a Plant Growth-Promoting Rhizobacterium with Broad-Spectrum Antimicrobial Activity.</title>
        <authorList>
            <person name="Hou Q."/>
            <person name="Wang C."/>
            <person name="Hou X."/>
            <person name="Xia Z."/>
            <person name="Ye J."/>
            <person name="Liu K."/>
            <person name="Liu H."/>
            <person name="Wang J."/>
            <person name="Guo H."/>
            <person name="Yu X."/>
            <person name="Yang Y."/>
            <person name="Du B."/>
            <person name="Ding Y."/>
        </authorList>
    </citation>
    <scope>NUCLEOTIDE SEQUENCE [LARGE SCALE GENOMIC DNA]</scope>
    <source>
        <strain evidence="4 5">DZQ7</strain>
    </source>
</reference>
<organism evidence="4 5">
    <name type="scientific">Brevibacillus brevis</name>
    <name type="common">Bacillus brevis</name>
    <dbReference type="NCBI Taxonomy" id="1393"/>
    <lineage>
        <taxon>Bacteria</taxon>
        <taxon>Bacillati</taxon>
        <taxon>Bacillota</taxon>
        <taxon>Bacilli</taxon>
        <taxon>Bacillales</taxon>
        <taxon>Paenibacillaceae</taxon>
        <taxon>Brevibacillus</taxon>
    </lineage>
</organism>
<keyword evidence="1" id="KW-0472">Membrane</keyword>
<dbReference type="InterPro" id="IPR025436">
    <property type="entry name" value="DUF4179"/>
</dbReference>
<evidence type="ECO:0000313" key="5">
    <source>
        <dbReference type="Proteomes" id="UP000036061"/>
    </source>
</evidence>
<accession>A0A2Z4MGB8</accession>
<evidence type="ECO:0000259" key="2">
    <source>
        <dbReference type="Pfam" id="PF13786"/>
    </source>
</evidence>
<dbReference type="EMBL" id="CP030117">
    <property type="protein sequence ID" value="AWX55572.1"/>
    <property type="molecule type" value="Genomic_DNA"/>
</dbReference>
<keyword evidence="1" id="KW-1133">Transmembrane helix</keyword>
<protein>
    <submittedName>
        <fullName evidence="4">DUF4179 domain-containing protein</fullName>
    </submittedName>
</protein>
<feature type="transmembrane region" description="Helical" evidence="1">
    <location>
        <begin position="41"/>
        <end position="61"/>
    </location>
</feature>
<dbReference type="Pfam" id="PF18705">
    <property type="entry name" value="DUF5643"/>
    <property type="match status" value="1"/>
</dbReference>
<dbReference type="Proteomes" id="UP000036061">
    <property type="component" value="Chromosome"/>
</dbReference>
<evidence type="ECO:0000313" key="4">
    <source>
        <dbReference type="EMBL" id="AWX55572.1"/>
    </source>
</evidence>
<feature type="domain" description="DUF5643" evidence="3">
    <location>
        <begin position="222"/>
        <end position="332"/>
    </location>
</feature>
<feature type="domain" description="DUF4179" evidence="2">
    <location>
        <begin position="38"/>
        <end position="132"/>
    </location>
</feature>